<dbReference type="InterPro" id="IPR052156">
    <property type="entry name" value="BCAA_Transport_ATP-bd_LivF"/>
</dbReference>
<dbReference type="PROSITE" id="PS00211">
    <property type="entry name" value="ABC_TRANSPORTER_1"/>
    <property type="match status" value="1"/>
</dbReference>
<dbReference type="CDD" id="cd03224">
    <property type="entry name" value="ABC_TM1139_LivF_branched"/>
    <property type="match status" value="1"/>
</dbReference>
<organism evidence="7 8">
    <name type="scientific">Lutimaribacter marinistellae</name>
    <dbReference type="NCBI Taxonomy" id="1820329"/>
    <lineage>
        <taxon>Bacteria</taxon>
        <taxon>Pseudomonadati</taxon>
        <taxon>Pseudomonadota</taxon>
        <taxon>Alphaproteobacteria</taxon>
        <taxon>Rhodobacterales</taxon>
        <taxon>Roseobacteraceae</taxon>
        <taxon>Lutimaribacter</taxon>
    </lineage>
</organism>
<dbReference type="Proteomes" id="UP001595629">
    <property type="component" value="Unassembled WGS sequence"/>
</dbReference>
<accession>A0ABV7TK93</accession>
<dbReference type="PANTHER" id="PTHR43820:SF4">
    <property type="entry name" value="HIGH-AFFINITY BRANCHED-CHAIN AMINO ACID TRANSPORT ATP-BINDING PROTEIN LIVF"/>
    <property type="match status" value="1"/>
</dbReference>
<comment type="caution">
    <text evidence="7">The sequence shown here is derived from an EMBL/GenBank/DDBJ whole genome shotgun (WGS) entry which is preliminary data.</text>
</comment>
<proteinExistence type="inferred from homology"/>
<dbReference type="RefSeq" id="WP_386736568.1">
    <property type="nucleotide sequence ID" value="NZ_JBHRXI010000016.1"/>
</dbReference>
<sequence length="241" mass="25061">MADQMNPILEVEALDVRYGPVRAVRGISFGLSTGGITALLGANGAGKSSTLMAIAGVVPVTSGRVTLFGHTTTKSTPDAIVRSGVGICPEGRRIFASLTVEENLIVAGTALATSPVAAKRRDEMMERFPILGERRRQLAGLLSGGEQQMLAVARALMGAPRLLLMDEPSLGLAPQMVDTIFSIIEELQNEGISILLVEQNAALALEVASHAVVMANGEIAGQGAPSDLASDELLKSAYLAA</sequence>
<dbReference type="GO" id="GO:0005524">
    <property type="term" value="F:ATP binding"/>
    <property type="evidence" value="ECO:0007669"/>
    <property type="project" value="UniProtKB-KW"/>
</dbReference>
<comment type="similarity">
    <text evidence="1">Belongs to the ABC transporter superfamily.</text>
</comment>
<protein>
    <submittedName>
        <fullName evidence="7">ABC transporter ATP-binding protein</fullName>
    </submittedName>
</protein>
<evidence type="ECO:0000256" key="1">
    <source>
        <dbReference type="ARBA" id="ARBA00005417"/>
    </source>
</evidence>
<evidence type="ECO:0000259" key="6">
    <source>
        <dbReference type="PROSITE" id="PS50893"/>
    </source>
</evidence>
<dbReference type="PROSITE" id="PS50893">
    <property type="entry name" value="ABC_TRANSPORTER_2"/>
    <property type="match status" value="1"/>
</dbReference>
<feature type="domain" description="ABC transporter" evidence="6">
    <location>
        <begin position="9"/>
        <end position="241"/>
    </location>
</feature>
<dbReference type="InterPro" id="IPR003593">
    <property type="entry name" value="AAA+_ATPase"/>
</dbReference>
<gene>
    <name evidence="7" type="ORF">ACFORG_16280</name>
</gene>
<keyword evidence="3" id="KW-0547">Nucleotide-binding</keyword>
<keyword evidence="8" id="KW-1185">Reference proteome</keyword>
<evidence type="ECO:0000256" key="5">
    <source>
        <dbReference type="ARBA" id="ARBA00022970"/>
    </source>
</evidence>
<dbReference type="InterPro" id="IPR003439">
    <property type="entry name" value="ABC_transporter-like_ATP-bd"/>
</dbReference>
<dbReference type="InterPro" id="IPR017871">
    <property type="entry name" value="ABC_transporter-like_CS"/>
</dbReference>
<reference evidence="8" key="1">
    <citation type="journal article" date="2019" name="Int. J. Syst. Evol. Microbiol.">
        <title>The Global Catalogue of Microorganisms (GCM) 10K type strain sequencing project: providing services to taxonomists for standard genome sequencing and annotation.</title>
        <authorList>
            <consortium name="The Broad Institute Genomics Platform"/>
            <consortium name="The Broad Institute Genome Sequencing Center for Infectious Disease"/>
            <person name="Wu L."/>
            <person name="Ma J."/>
        </authorList>
    </citation>
    <scope>NUCLEOTIDE SEQUENCE [LARGE SCALE GENOMIC DNA]</scope>
    <source>
        <strain evidence="8">KCTC 42911</strain>
    </source>
</reference>
<dbReference type="InterPro" id="IPR027417">
    <property type="entry name" value="P-loop_NTPase"/>
</dbReference>
<evidence type="ECO:0000256" key="2">
    <source>
        <dbReference type="ARBA" id="ARBA00022448"/>
    </source>
</evidence>
<keyword evidence="5" id="KW-0029">Amino-acid transport</keyword>
<dbReference type="SUPFAM" id="SSF52540">
    <property type="entry name" value="P-loop containing nucleoside triphosphate hydrolases"/>
    <property type="match status" value="1"/>
</dbReference>
<evidence type="ECO:0000256" key="3">
    <source>
        <dbReference type="ARBA" id="ARBA00022741"/>
    </source>
</evidence>
<dbReference type="PANTHER" id="PTHR43820">
    <property type="entry name" value="HIGH-AFFINITY BRANCHED-CHAIN AMINO ACID TRANSPORT ATP-BINDING PROTEIN LIVF"/>
    <property type="match status" value="1"/>
</dbReference>
<dbReference type="Pfam" id="PF00005">
    <property type="entry name" value="ABC_tran"/>
    <property type="match status" value="1"/>
</dbReference>
<keyword evidence="4 7" id="KW-0067">ATP-binding</keyword>
<evidence type="ECO:0000313" key="8">
    <source>
        <dbReference type="Proteomes" id="UP001595629"/>
    </source>
</evidence>
<dbReference type="SMART" id="SM00382">
    <property type="entry name" value="AAA"/>
    <property type="match status" value="1"/>
</dbReference>
<evidence type="ECO:0000256" key="4">
    <source>
        <dbReference type="ARBA" id="ARBA00022840"/>
    </source>
</evidence>
<dbReference type="EMBL" id="JBHRXI010000016">
    <property type="protein sequence ID" value="MFC3615317.1"/>
    <property type="molecule type" value="Genomic_DNA"/>
</dbReference>
<keyword evidence="2" id="KW-0813">Transport</keyword>
<name>A0ABV7TK93_9RHOB</name>
<evidence type="ECO:0000313" key="7">
    <source>
        <dbReference type="EMBL" id="MFC3615317.1"/>
    </source>
</evidence>
<dbReference type="Gene3D" id="3.40.50.300">
    <property type="entry name" value="P-loop containing nucleotide triphosphate hydrolases"/>
    <property type="match status" value="1"/>
</dbReference>